<keyword evidence="4 6" id="KW-1133">Transmembrane helix</keyword>
<dbReference type="InterPro" id="IPR011701">
    <property type="entry name" value="MFS"/>
</dbReference>
<gene>
    <name evidence="8" type="ORF">EV679_1984</name>
</gene>
<feature type="transmembrane region" description="Helical" evidence="6">
    <location>
        <begin position="172"/>
        <end position="191"/>
    </location>
</feature>
<keyword evidence="3 6" id="KW-0812">Transmembrane</keyword>
<evidence type="ECO:0000259" key="7">
    <source>
        <dbReference type="PROSITE" id="PS50850"/>
    </source>
</evidence>
<feature type="transmembrane region" description="Helical" evidence="6">
    <location>
        <begin position="115"/>
        <end position="136"/>
    </location>
</feature>
<comment type="caution">
    <text evidence="8">The sequence shown here is derived from an EMBL/GenBank/DDBJ whole genome shotgun (WGS) entry which is preliminary data.</text>
</comment>
<evidence type="ECO:0000256" key="1">
    <source>
        <dbReference type="ARBA" id="ARBA00004651"/>
    </source>
</evidence>
<name>A0A4Q7MPP3_9BURK</name>
<keyword evidence="5 6" id="KW-0472">Membrane</keyword>
<proteinExistence type="predicted"/>
<dbReference type="Gene3D" id="1.20.1250.20">
    <property type="entry name" value="MFS general substrate transporter like domains"/>
    <property type="match status" value="1"/>
</dbReference>
<dbReference type="PANTHER" id="PTHR43124:SF3">
    <property type="entry name" value="CHLORAMPHENICOL EFFLUX PUMP RV0191"/>
    <property type="match status" value="1"/>
</dbReference>
<feature type="domain" description="Major facilitator superfamily (MFS) profile" evidence="7">
    <location>
        <begin position="20"/>
        <end position="400"/>
    </location>
</feature>
<dbReference type="SUPFAM" id="SSF103473">
    <property type="entry name" value="MFS general substrate transporter"/>
    <property type="match status" value="1"/>
</dbReference>
<evidence type="ECO:0000256" key="2">
    <source>
        <dbReference type="ARBA" id="ARBA00022475"/>
    </source>
</evidence>
<evidence type="ECO:0000313" key="8">
    <source>
        <dbReference type="EMBL" id="RZS70577.1"/>
    </source>
</evidence>
<dbReference type="RefSeq" id="WP_130487081.1">
    <property type="nucleotide sequence ID" value="NZ_CBCSEB010000001.1"/>
</dbReference>
<feature type="transmembrane region" description="Helical" evidence="6">
    <location>
        <begin position="86"/>
        <end position="103"/>
    </location>
</feature>
<evidence type="ECO:0000313" key="9">
    <source>
        <dbReference type="Proteomes" id="UP000292039"/>
    </source>
</evidence>
<evidence type="ECO:0000256" key="5">
    <source>
        <dbReference type="ARBA" id="ARBA00023136"/>
    </source>
</evidence>
<feature type="transmembrane region" description="Helical" evidence="6">
    <location>
        <begin position="341"/>
        <end position="364"/>
    </location>
</feature>
<accession>A0A4Q7MPP3</accession>
<dbReference type="GO" id="GO:0022857">
    <property type="term" value="F:transmembrane transporter activity"/>
    <property type="evidence" value="ECO:0007669"/>
    <property type="project" value="InterPro"/>
</dbReference>
<dbReference type="AlphaFoldDB" id="A0A4Q7MPP3"/>
<dbReference type="PANTHER" id="PTHR43124">
    <property type="entry name" value="PURINE EFFLUX PUMP PBUE"/>
    <property type="match status" value="1"/>
</dbReference>
<reference evidence="8 9" key="1">
    <citation type="submission" date="2019-02" db="EMBL/GenBank/DDBJ databases">
        <title>Genomic Encyclopedia of Type Strains, Phase IV (KMG-IV): sequencing the most valuable type-strain genomes for metagenomic binning, comparative biology and taxonomic classification.</title>
        <authorList>
            <person name="Goeker M."/>
        </authorList>
    </citation>
    <scope>NUCLEOTIDE SEQUENCE [LARGE SCALE GENOMIC DNA]</scope>
    <source>
        <strain evidence="8 9">DSM 16618</strain>
    </source>
</reference>
<feature type="transmembrane region" description="Helical" evidence="6">
    <location>
        <begin position="259"/>
        <end position="276"/>
    </location>
</feature>
<dbReference type="CDD" id="cd06174">
    <property type="entry name" value="MFS"/>
    <property type="match status" value="1"/>
</dbReference>
<feature type="transmembrane region" description="Helical" evidence="6">
    <location>
        <begin position="53"/>
        <end position="74"/>
    </location>
</feature>
<dbReference type="EMBL" id="SGWZ01000002">
    <property type="protein sequence ID" value="RZS70577.1"/>
    <property type="molecule type" value="Genomic_DNA"/>
</dbReference>
<feature type="transmembrane region" description="Helical" evidence="6">
    <location>
        <begin position="12"/>
        <end position="33"/>
    </location>
</feature>
<feature type="transmembrane region" description="Helical" evidence="6">
    <location>
        <begin position="143"/>
        <end position="166"/>
    </location>
</feature>
<dbReference type="InterPro" id="IPR036259">
    <property type="entry name" value="MFS_trans_sf"/>
</dbReference>
<comment type="subcellular location">
    <subcellularLocation>
        <location evidence="1">Cell membrane</location>
        <topology evidence="1">Multi-pass membrane protein</topology>
    </subcellularLocation>
</comment>
<keyword evidence="2" id="KW-1003">Cell membrane</keyword>
<feature type="transmembrane region" description="Helical" evidence="6">
    <location>
        <begin position="283"/>
        <end position="302"/>
    </location>
</feature>
<dbReference type="InterPro" id="IPR020846">
    <property type="entry name" value="MFS_dom"/>
</dbReference>
<feature type="transmembrane region" description="Helical" evidence="6">
    <location>
        <begin position="370"/>
        <end position="391"/>
    </location>
</feature>
<dbReference type="GO" id="GO:0005886">
    <property type="term" value="C:plasma membrane"/>
    <property type="evidence" value="ECO:0007669"/>
    <property type="project" value="UniProtKB-SubCell"/>
</dbReference>
<dbReference type="Proteomes" id="UP000292039">
    <property type="component" value="Unassembled WGS sequence"/>
</dbReference>
<sequence length="400" mass="41305">MTRPAQLTASPALPATPWTAVGVVVAAGIIGALQVGKAVIVAPLLQADMHLGLAAIGRLVGVFSLLGLLGGLFAGVWTGRMGARRVLRLGLLIVLAGCVLGALSREYEELLWTRVIEGAGFLLITVAAPSILGVLAAPSRRNLVMALWSCFMPAGMALAMLAGPWFESWRALWWACAAMVALALCAVFIAVPDAGMRRLQPWRQLAGDAMATLTARGPLLIAAIFGLYSLMFFALFSFLPVLLMERMNVTHQSAGELSALAIAANILGNLAAGLLLSKGVPRALILAGASLIMGASGLGIFVDVLPGTPAFLLCIVYAAVGGLIPATLLSAAPLAARNSILVPLVMGLAMQGNNLGQIVGPMLVGSVIQYWSWSAAAIVAASAAVVIVLIAKPAMDLPPR</sequence>
<evidence type="ECO:0000256" key="6">
    <source>
        <dbReference type="SAM" id="Phobius"/>
    </source>
</evidence>
<dbReference type="PROSITE" id="PS50850">
    <property type="entry name" value="MFS"/>
    <property type="match status" value="1"/>
</dbReference>
<dbReference type="Pfam" id="PF07690">
    <property type="entry name" value="MFS_1"/>
    <property type="match status" value="1"/>
</dbReference>
<feature type="transmembrane region" description="Helical" evidence="6">
    <location>
        <begin position="219"/>
        <end position="239"/>
    </location>
</feature>
<evidence type="ECO:0000256" key="4">
    <source>
        <dbReference type="ARBA" id="ARBA00022989"/>
    </source>
</evidence>
<feature type="transmembrane region" description="Helical" evidence="6">
    <location>
        <begin position="308"/>
        <end position="329"/>
    </location>
</feature>
<dbReference type="InterPro" id="IPR050189">
    <property type="entry name" value="MFS_Efflux_Transporters"/>
</dbReference>
<protein>
    <submittedName>
        <fullName evidence="8">Putative MFS family arabinose efflux permease</fullName>
    </submittedName>
</protein>
<evidence type="ECO:0000256" key="3">
    <source>
        <dbReference type="ARBA" id="ARBA00022692"/>
    </source>
</evidence>
<organism evidence="8 9">
    <name type="scientific">Kerstersia gyiorum</name>
    <dbReference type="NCBI Taxonomy" id="206506"/>
    <lineage>
        <taxon>Bacteria</taxon>
        <taxon>Pseudomonadati</taxon>
        <taxon>Pseudomonadota</taxon>
        <taxon>Betaproteobacteria</taxon>
        <taxon>Burkholderiales</taxon>
        <taxon>Alcaligenaceae</taxon>
        <taxon>Kerstersia</taxon>
    </lineage>
</organism>